<feature type="region of interest" description="Disordered" evidence="1">
    <location>
        <begin position="250"/>
        <end position="287"/>
    </location>
</feature>
<evidence type="ECO:0000256" key="1">
    <source>
        <dbReference type="SAM" id="MobiDB-lite"/>
    </source>
</evidence>
<dbReference type="RefSeq" id="XP_007335387.1">
    <property type="nucleotide sequence ID" value="XM_007335325.1"/>
</dbReference>
<dbReference type="OMA" id="FFFTLVH"/>
<keyword evidence="3" id="KW-1185">Reference proteome</keyword>
<evidence type="ECO:0000313" key="3">
    <source>
        <dbReference type="Proteomes" id="UP000008493"/>
    </source>
</evidence>
<protein>
    <recommendedName>
        <fullName evidence="4">Reverse transcriptase RNase H-like domain-containing protein</fullName>
    </recommendedName>
</protein>
<organism evidence="2 3">
    <name type="scientific">Agaricus bisporus var. burnettii (strain JB137-S8 / ATCC MYA-4627 / FGSC 10392)</name>
    <name type="common">White button mushroom</name>
    <dbReference type="NCBI Taxonomy" id="597362"/>
    <lineage>
        <taxon>Eukaryota</taxon>
        <taxon>Fungi</taxon>
        <taxon>Dikarya</taxon>
        <taxon>Basidiomycota</taxon>
        <taxon>Agaricomycotina</taxon>
        <taxon>Agaricomycetes</taxon>
        <taxon>Agaricomycetidae</taxon>
        <taxon>Agaricales</taxon>
        <taxon>Agaricineae</taxon>
        <taxon>Agaricaceae</taxon>
        <taxon>Agaricus</taxon>
    </lineage>
</organism>
<dbReference type="EMBL" id="JH971786">
    <property type="protein sequence ID" value="EKM73975.1"/>
    <property type="molecule type" value="Genomic_DNA"/>
</dbReference>
<accession>K5XHS3</accession>
<dbReference type="KEGG" id="abp:AGABI1DRAFT133796"/>
<dbReference type="Proteomes" id="UP000008493">
    <property type="component" value="Unassembled WGS sequence"/>
</dbReference>
<name>K5XHS3_AGABU</name>
<evidence type="ECO:0008006" key="4">
    <source>
        <dbReference type="Google" id="ProtNLM"/>
    </source>
</evidence>
<dbReference type="HOGENOM" id="CLU_969654_0_0_1"/>
<dbReference type="eggNOG" id="ENOG502SYVB">
    <property type="taxonomic scope" value="Eukaryota"/>
</dbReference>
<proteinExistence type="predicted"/>
<reference evidence="3" key="1">
    <citation type="journal article" date="2012" name="Proc. Natl. Acad. Sci. U.S.A.">
        <title>Genome sequence of the button mushroom Agaricus bisporus reveals mechanisms governing adaptation to a humic-rich ecological niche.</title>
        <authorList>
            <person name="Morin E."/>
            <person name="Kohler A."/>
            <person name="Baker A.R."/>
            <person name="Foulongne-Oriol M."/>
            <person name="Lombard V."/>
            <person name="Nagy L.G."/>
            <person name="Ohm R.A."/>
            <person name="Patyshakuliyeva A."/>
            <person name="Brun A."/>
            <person name="Aerts A.L."/>
            <person name="Bailey A.M."/>
            <person name="Billette C."/>
            <person name="Coutinho P.M."/>
            <person name="Deakin G."/>
            <person name="Doddapaneni H."/>
            <person name="Floudas D."/>
            <person name="Grimwood J."/>
            <person name="Hilden K."/>
            <person name="Kuees U."/>
            <person name="LaButti K.M."/>
            <person name="Lapidus A."/>
            <person name="Lindquist E.A."/>
            <person name="Lucas S.M."/>
            <person name="Murat C."/>
            <person name="Riley R.W."/>
            <person name="Salamov A.A."/>
            <person name="Schmutz J."/>
            <person name="Subramanian V."/>
            <person name="Woesten H.A.B."/>
            <person name="Xu J."/>
            <person name="Eastwood D.C."/>
            <person name="Foster G.D."/>
            <person name="Sonnenberg A.S."/>
            <person name="Cullen D."/>
            <person name="de Vries R.P."/>
            <person name="Lundell T."/>
            <person name="Hibbett D.S."/>
            <person name="Henrissat B."/>
            <person name="Burton K.S."/>
            <person name="Kerrigan R.W."/>
            <person name="Challen M.P."/>
            <person name="Grigoriev I.V."/>
            <person name="Martin F."/>
        </authorList>
    </citation>
    <scope>NUCLEOTIDE SEQUENCE [LARGE SCALE GENOMIC DNA]</scope>
    <source>
        <strain evidence="3">JB137-S8 / ATCC MYA-4627 / FGSC 10392</strain>
    </source>
</reference>
<sequence>MALEQEDYLLRGCRHLVVETDAKYLYGMLNNPGRMPNATVNRWVDYIRTNFFFTLVHRKGKGFGPDGLSRRKAYPGDDLSRKFDDGSDDKGEELTLVKETEEEEDPLPLEAFLEEIDSRTGFLQEVIDATPSFQLELEAGEANTRRKIYERRRLALKEDCPTEVKIFLNTVADQEESALDNTVEEEQPYDEQRRTEIAREQDIRIPLIKGWLASHKNKKEMENLSTKDAKFLRAVSHFWLDKDGRLYRRTGNELSPMPDKTASGYGATPRGNPYTVKIQERPLWPKG</sequence>
<dbReference type="AlphaFoldDB" id="K5XHS3"/>
<gene>
    <name evidence="2" type="ORF">AGABI1DRAFT_133796</name>
</gene>
<dbReference type="InParanoid" id="K5XHS3"/>
<dbReference type="GeneID" id="18828049"/>
<dbReference type="OrthoDB" id="2976681at2759"/>
<evidence type="ECO:0000313" key="2">
    <source>
        <dbReference type="EMBL" id="EKM73975.1"/>
    </source>
</evidence>